<dbReference type="PROSITE" id="PS50896">
    <property type="entry name" value="LISH"/>
    <property type="match status" value="1"/>
</dbReference>
<dbReference type="PROSITE" id="PS50082">
    <property type="entry name" value="WD_REPEATS_2"/>
    <property type="match status" value="2"/>
</dbReference>
<dbReference type="SMART" id="SM00320">
    <property type="entry name" value="WD40"/>
    <property type="match status" value="8"/>
</dbReference>
<dbReference type="SUPFAM" id="SSF50978">
    <property type="entry name" value="WD40 repeat-like"/>
    <property type="match status" value="1"/>
</dbReference>
<dbReference type="Pfam" id="PF21359">
    <property type="entry name" value="zf_topless"/>
    <property type="match status" value="1"/>
</dbReference>
<dbReference type="PANTHER" id="PTHR44083">
    <property type="entry name" value="TOPLESS-RELATED PROTEIN 1-RELATED"/>
    <property type="match status" value="1"/>
</dbReference>
<dbReference type="SUPFAM" id="SSF50998">
    <property type="entry name" value="Quinoprotein alcohol dehydrogenase-like"/>
    <property type="match status" value="1"/>
</dbReference>
<dbReference type="PROSITE" id="PS50294">
    <property type="entry name" value="WD_REPEATS_REGION"/>
    <property type="match status" value="2"/>
</dbReference>
<dbReference type="InterPro" id="IPR027728">
    <property type="entry name" value="Topless_fam"/>
</dbReference>
<dbReference type="InterPro" id="IPR011047">
    <property type="entry name" value="Quinoprotein_ADH-like_sf"/>
</dbReference>
<dbReference type="InterPro" id="IPR006594">
    <property type="entry name" value="LisH"/>
</dbReference>
<reference evidence="5 6" key="1">
    <citation type="submission" date="2023-12" db="EMBL/GenBank/DDBJ databases">
        <title>A high-quality genome assembly for Dillenia turbinata (Dilleniales).</title>
        <authorList>
            <person name="Chanderbali A."/>
        </authorList>
    </citation>
    <scope>NUCLEOTIDE SEQUENCE [LARGE SCALE GENOMIC DNA]</scope>
    <source>
        <strain evidence="5">LSX21</strain>
        <tissue evidence="5">Leaf</tissue>
    </source>
</reference>
<dbReference type="Gene3D" id="2.130.10.10">
    <property type="entry name" value="YVTN repeat-like/Quinoprotein amine dehydrogenase"/>
    <property type="match status" value="3"/>
</dbReference>
<dbReference type="EMBL" id="JBAMMX010000014">
    <property type="protein sequence ID" value="KAK6927583.1"/>
    <property type="molecule type" value="Genomic_DNA"/>
</dbReference>
<evidence type="ECO:0000256" key="2">
    <source>
        <dbReference type="ARBA" id="ARBA00022737"/>
    </source>
</evidence>
<dbReference type="PANTHER" id="PTHR44083:SF30">
    <property type="entry name" value="TOPLESS-LIKE PROTEIN"/>
    <property type="match status" value="1"/>
</dbReference>
<dbReference type="InterPro" id="IPR006595">
    <property type="entry name" value="CTLH_C"/>
</dbReference>
<dbReference type="InterPro" id="IPR036322">
    <property type="entry name" value="WD40_repeat_dom_sf"/>
</dbReference>
<dbReference type="Pfam" id="PF21889">
    <property type="entry name" value="TPR1-like_2nd"/>
    <property type="match status" value="1"/>
</dbReference>
<dbReference type="AlphaFoldDB" id="A0AAN8VH71"/>
<dbReference type="SMART" id="SM00667">
    <property type="entry name" value="LisH"/>
    <property type="match status" value="1"/>
</dbReference>
<feature type="domain" description="CTLH" evidence="4">
    <location>
        <begin position="33"/>
        <end position="91"/>
    </location>
</feature>
<dbReference type="InterPro" id="IPR019775">
    <property type="entry name" value="WD40_repeat_CS"/>
</dbReference>
<protein>
    <submittedName>
        <fullName evidence="5">WD40 repeat</fullName>
    </submittedName>
</protein>
<comment type="caution">
    <text evidence="5">The sequence shown here is derived from an EMBL/GenBank/DDBJ whole genome shotgun (WGS) entry which is preliminary data.</text>
</comment>
<dbReference type="InterPro" id="IPR015943">
    <property type="entry name" value="WD40/YVTN_repeat-like_dom_sf"/>
</dbReference>
<keyword evidence="2" id="KW-0677">Repeat</keyword>
<dbReference type="InterPro" id="IPR048419">
    <property type="entry name" value="Topless_Znf"/>
</dbReference>
<organism evidence="5 6">
    <name type="scientific">Dillenia turbinata</name>
    <dbReference type="NCBI Taxonomy" id="194707"/>
    <lineage>
        <taxon>Eukaryota</taxon>
        <taxon>Viridiplantae</taxon>
        <taxon>Streptophyta</taxon>
        <taxon>Embryophyta</taxon>
        <taxon>Tracheophyta</taxon>
        <taxon>Spermatophyta</taxon>
        <taxon>Magnoliopsida</taxon>
        <taxon>eudicotyledons</taxon>
        <taxon>Gunneridae</taxon>
        <taxon>Pentapetalae</taxon>
        <taxon>Dilleniales</taxon>
        <taxon>Dilleniaceae</taxon>
        <taxon>Dillenia</taxon>
    </lineage>
</organism>
<accession>A0AAN8VH71</accession>
<sequence length="1040" mass="115799">MALNQELVYLIIQFLKEEGHERTVHLLESETQVFFDLNYFEELVLNGNWDELESYLSGFTKFDENKYSTKIFFEIRKQRFLEALDEKDHHKALDILITYLKVFSQFDEELFKEMAYLLTLNDFREHDSLCQYGDTKSARLVMKDEVQKIIEANPSFHGKLQFPCIKDSRLRRLINQSLNWQHTICEHPSPNPKIKTLFEDHICPQPNELTIHTHSFVPSAPSSALPASQSSSPPASTCSVVSHGMSGFHLPPFPVILFILVYTLFEAPAVYEGPKDMPNMSKTCSTVAMEKSQKISDKFDDLPCTVGRILNLGSHPVSMDFHPIRHTSLLVGTNIGDIELWEVVYRTKLFSRNFRVWDIGTCSMAFKATFMKNPSVNVNRVVWNSDGSSFGVAYSNHIVQLYACSGIDAHTGSVNDLAFSKPGQELLVITCGDDRLVKVWDVATGDNLLIFEGHKAPVYSICAHNKKKINYIFSTAIDGAIKAWLYDSHGPRVEFDAPSKCCMKMVYSKDGKRLFSCGTAKSGKSIIVEWDDSDGCVKHSYEGLVENSSRVLHFDTAKNQFLAAGDDFLIKFWDMDAVELLMAIDADGGLPGSPYLCFNKRGTLLAVSANDDQVKILADEQGIQMLQNMQYDIGTVNVPGDLSESLNKIVEIKDMEVARFTSVEEMNVESKVERSEIIDTVRCQSFWLPIPEDMQISRISRLTYTNAGYAILALASNGNHLLWKWLRKEANPSGMATAKVSPELWKSKRSSPSPLMTKKPSCSNPEEVVSCFALSKNDSYVVSASGGDISLYNMLTLKEMRTFCPAPPAATFIALHPRDNNVIAIGRADSTVVIYNIRIDEVQCTLEGHTGKISGLIFSFMLNLLVSVGVDSQVIVWSTDSWKKENSTFLQIPDGKSVAALTDPSIQLHGNQAHFLAVHETHLALYEASTLLLENQWVPGELSAAISHATYSCNSELVYAGFTDGALLVLDASVLQPKYRIDPSAYRTSEISLNSYPLVIAAHTSIPNQLAVGFSEGGVCVLEPLESEGKWGAATSFAEG</sequence>
<evidence type="ECO:0000313" key="5">
    <source>
        <dbReference type="EMBL" id="KAK6927583.1"/>
    </source>
</evidence>
<feature type="repeat" description="WD" evidence="3">
    <location>
        <begin position="846"/>
        <end position="887"/>
    </location>
</feature>
<dbReference type="Proteomes" id="UP001370490">
    <property type="component" value="Unassembled WGS sequence"/>
</dbReference>
<dbReference type="InterPro" id="IPR001680">
    <property type="entry name" value="WD40_rpt"/>
</dbReference>
<gene>
    <name evidence="5" type="ORF">RJ641_006174</name>
</gene>
<dbReference type="SMART" id="SM00668">
    <property type="entry name" value="CTLH"/>
    <property type="match status" value="1"/>
</dbReference>
<evidence type="ECO:0000256" key="1">
    <source>
        <dbReference type="ARBA" id="ARBA00022574"/>
    </source>
</evidence>
<proteinExistence type="predicted"/>
<dbReference type="PROSITE" id="PS50897">
    <property type="entry name" value="CTLH"/>
    <property type="match status" value="1"/>
</dbReference>
<keyword evidence="6" id="KW-1185">Reference proteome</keyword>
<evidence type="ECO:0000256" key="3">
    <source>
        <dbReference type="PROSITE-ProRule" id="PRU00221"/>
    </source>
</evidence>
<dbReference type="PROSITE" id="PS00678">
    <property type="entry name" value="WD_REPEATS_1"/>
    <property type="match status" value="1"/>
</dbReference>
<keyword evidence="1 3" id="KW-0853">WD repeat</keyword>
<feature type="repeat" description="WD" evidence="3">
    <location>
        <begin position="407"/>
        <end position="450"/>
    </location>
</feature>
<dbReference type="Pfam" id="PF00400">
    <property type="entry name" value="WD40"/>
    <property type="match status" value="2"/>
</dbReference>
<dbReference type="InterPro" id="IPR054080">
    <property type="entry name" value="TPR1-like_2nd"/>
</dbReference>
<evidence type="ECO:0000313" key="6">
    <source>
        <dbReference type="Proteomes" id="UP001370490"/>
    </source>
</evidence>
<evidence type="ECO:0000259" key="4">
    <source>
        <dbReference type="PROSITE" id="PS50897"/>
    </source>
</evidence>
<name>A0AAN8VH71_9MAGN</name>
<dbReference type="GO" id="GO:0006355">
    <property type="term" value="P:regulation of DNA-templated transcription"/>
    <property type="evidence" value="ECO:0007669"/>
    <property type="project" value="InterPro"/>
</dbReference>